<dbReference type="Pfam" id="PF14223">
    <property type="entry name" value="Retrotran_gag_2"/>
    <property type="match status" value="1"/>
</dbReference>
<feature type="domain" description="Retrovirus-related Pol polyprotein from transposon TNT 1-94-like beta-barrel" evidence="1">
    <location>
        <begin position="90"/>
        <end position="150"/>
    </location>
</feature>
<sequence>MLDLRNIDVKVEDEDEALILLVSLPNSYENIVQSFIGSKDTLSLEEVRSALHSRELRHKTSNSGTDDQASGLFVVGGKNYGKDRRSKDIRREWFTEYEKVIDGKIKMANDFVCNVAGISSIKLKAHGGRVCTLTGVRHVPSMSKNLISVSLWIAEVSNIQVGMEF</sequence>
<keyword evidence="3" id="KW-1185">Reference proteome</keyword>
<dbReference type="Proteomes" id="UP000032141">
    <property type="component" value="Unassembled WGS sequence"/>
</dbReference>
<dbReference type="AlphaFoldDB" id="A0A0D2ZT61"/>
<evidence type="ECO:0000313" key="3">
    <source>
        <dbReference type="Proteomes" id="UP000032141"/>
    </source>
</evidence>
<proteinExistence type="predicted"/>
<dbReference type="HOGENOM" id="CLU_1613139_0_0_1"/>
<accession>A0A0D2ZT61</accession>
<dbReference type="Pfam" id="PF22936">
    <property type="entry name" value="Pol_BBD"/>
    <property type="match status" value="1"/>
</dbReference>
<reference evidence="2" key="1">
    <citation type="journal article" date="2014" name="Genome Biol.">
        <title>Transcriptome and methylome profiling reveals relics of genome dominance in the mesopolyploid Brassica oleracea.</title>
        <authorList>
            <person name="Parkin I.A."/>
            <person name="Koh C."/>
            <person name="Tang H."/>
            <person name="Robinson S.J."/>
            <person name="Kagale S."/>
            <person name="Clarke W.E."/>
            <person name="Town C.D."/>
            <person name="Nixon J."/>
            <person name="Krishnakumar V."/>
            <person name="Bidwell S.L."/>
            <person name="Denoeud F."/>
            <person name="Belcram H."/>
            <person name="Links M.G."/>
            <person name="Just J."/>
            <person name="Clarke C."/>
            <person name="Bender T."/>
            <person name="Huebert T."/>
            <person name="Mason A.S."/>
            <person name="Pires J.C."/>
            <person name="Barker G."/>
            <person name="Moore J."/>
            <person name="Walley P.G."/>
            <person name="Manoli S."/>
            <person name="Batley J."/>
            <person name="Edwards D."/>
            <person name="Nelson M.N."/>
            <person name="Wang X."/>
            <person name="Paterson A.H."/>
            <person name="King G."/>
            <person name="Bancroft I."/>
            <person name="Chalhoub B."/>
            <person name="Sharpe A.G."/>
        </authorList>
    </citation>
    <scope>NUCLEOTIDE SEQUENCE [LARGE SCALE GENOMIC DNA]</scope>
    <source>
        <strain evidence="2">cv. TO1000</strain>
    </source>
</reference>
<evidence type="ECO:0000313" key="2">
    <source>
        <dbReference type="EnsemblPlants" id="Bo01040s020.1"/>
    </source>
</evidence>
<dbReference type="InterPro" id="IPR054722">
    <property type="entry name" value="PolX-like_BBD"/>
</dbReference>
<protein>
    <recommendedName>
        <fullName evidence="1">Retrovirus-related Pol polyprotein from transposon TNT 1-94-like beta-barrel domain-containing protein</fullName>
    </recommendedName>
</protein>
<reference evidence="2" key="2">
    <citation type="submission" date="2015-06" db="UniProtKB">
        <authorList>
            <consortium name="EnsemblPlants"/>
        </authorList>
    </citation>
    <scope>IDENTIFICATION</scope>
</reference>
<dbReference type="EnsemblPlants" id="Bo01040s020.1">
    <property type="protein sequence ID" value="Bo01040s020.1"/>
    <property type="gene ID" value="Bo01040s020"/>
</dbReference>
<dbReference type="Gramene" id="Bo01040s020.1">
    <property type="protein sequence ID" value="Bo01040s020.1"/>
    <property type="gene ID" value="Bo01040s020"/>
</dbReference>
<name>A0A0D2ZT61_BRAOL</name>
<evidence type="ECO:0000259" key="1">
    <source>
        <dbReference type="Pfam" id="PF22936"/>
    </source>
</evidence>
<dbReference type="eggNOG" id="KOG0017">
    <property type="taxonomic scope" value="Eukaryota"/>
</dbReference>
<organism evidence="2 3">
    <name type="scientific">Brassica oleracea var. oleracea</name>
    <dbReference type="NCBI Taxonomy" id="109376"/>
    <lineage>
        <taxon>Eukaryota</taxon>
        <taxon>Viridiplantae</taxon>
        <taxon>Streptophyta</taxon>
        <taxon>Embryophyta</taxon>
        <taxon>Tracheophyta</taxon>
        <taxon>Spermatophyta</taxon>
        <taxon>Magnoliopsida</taxon>
        <taxon>eudicotyledons</taxon>
        <taxon>Gunneridae</taxon>
        <taxon>Pentapetalae</taxon>
        <taxon>rosids</taxon>
        <taxon>malvids</taxon>
        <taxon>Brassicales</taxon>
        <taxon>Brassicaceae</taxon>
        <taxon>Brassiceae</taxon>
        <taxon>Brassica</taxon>
    </lineage>
</organism>